<dbReference type="SUPFAM" id="SSF52374">
    <property type="entry name" value="Nucleotidylyl transferase"/>
    <property type="match status" value="1"/>
</dbReference>
<dbReference type="GO" id="GO:0005829">
    <property type="term" value="C:cytosol"/>
    <property type="evidence" value="ECO:0007669"/>
    <property type="project" value="TreeGrafter"/>
</dbReference>
<keyword evidence="1" id="KW-0511">Multifunctional enzyme</keyword>
<dbReference type="NCBIfam" id="TIGR00125">
    <property type="entry name" value="cyt_tran_rel"/>
    <property type="match status" value="1"/>
</dbReference>
<dbReference type="InterPro" id="IPR029056">
    <property type="entry name" value="Ribokinase-like"/>
</dbReference>
<dbReference type="Gene3D" id="3.40.1190.20">
    <property type="match status" value="1"/>
</dbReference>
<sequence>MTSIDNKIKSISELSEIAAELKSQGKKIVLCHGVFDLLHIGHIRYLSQAKEHGDILIVSLTPDHYVDKGPDRPAFTEILRAEALASLGETDYVTINEWPTAEELLRLIRPDVYAKGDEFKDVDSDPAGKIGGEADVVKEIGAKLIFTSDIVFSSSNLINRYLTKNSEELDEYLKMFRNRYELNDLLTMLDDMNNLKVLIVGDTILDEYQIASTLGKSSKDPILALKYQSHEMYAGGALAVANHVANFAGEVTLLSMLGDTDRYEDFIREKLNPKVVPHFFTRSKAPTTLKRRFIDAYSLSKIMEIYIMNDDPLAKDLEQDICSQLEQLLDGYDIVIVADFGHGFITPAMVKLLSEKAPYLAVNTQANAGNRGFNTIGKFPRLDFFSLAEHELRLESRDQINELRPLLIEVGEKLNAKLAMVTQGGRGCSLWNPASEFVRIPSFNSNVVDRVGAGDALFSISAMAGCMGLHEELVGFFGNIAGSLAVQIMGNDKSISKQDMRKYITATLK</sequence>
<dbReference type="GO" id="GO:0033785">
    <property type="term" value="F:heptose 7-phosphate kinase activity"/>
    <property type="evidence" value="ECO:0007669"/>
    <property type="project" value="TreeGrafter"/>
</dbReference>
<evidence type="ECO:0000313" key="6">
    <source>
        <dbReference type="Proteomes" id="UP000199053"/>
    </source>
</evidence>
<dbReference type="InterPro" id="IPR004821">
    <property type="entry name" value="Cyt_trans-like"/>
</dbReference>
<dbReference type="Proteomes" id="UP000199053">
    <property type="component" value="Unassembled WGS sequence"/>
</dbReference>
<organism evidence="5 6">
    <name type="scientific">Maridesulfovibrio ferrireducens</name>
    <dbReference type="NCBI Taxonomy" id="246191"/>
    <lineage>
        <taxon>Bacteria</taxon>
        <taxon>Pseudomonadati</taxon>
        <taxon>Thermodesulfobacteriota</taxon>
        <taxon>Desulfovibrionia</taxon>
        <taxon>Desulfovibrionales</taxon>
        <taxon>Desulfovibrionaceae</taxon>
        <taxon>Maridesulfovibrio</taxon>
    </lineage>
</organism>
<dbReference type="Gene3D" id="3.40.50.620">
    <property type="entry name" value="HUPs"/>
    <property type="match status" value="1"/>
</dbReference>
<dbReference type="Pfam" id="PF01467">
    <property type="entry name" value="CTP_transf_like"/>
    <property type="match status" value="1"/>
</dbReference>
<proteinExistence type="predicted"/>
<name>A0A1G9B7J6_9BACT</name>
<accession>A0A1G9B7J6</accession>
<dbReference type="SUPFAM" id="SSF53613">
    <property type="entry name" value="Ribokinase-like"/>
    <property type="match status" value="1"/>
</dbReference>
<keyword evidence="2" id="KW-0119">Carbohydrate metabolism</keyword>
<dbReference type="AlphaFoldDB" id="A0A1G9B7J6"/>
<keyword evidence="6" id="KW-1185">Reference proteome</keyword>
<feature type="domain" description="Cytidyltransferase-like" evidence="4">
    <location>
        <begin position="31"/>
        <end position="124"/>
    </location>
</feature>
<dbReference type="InterPro" id="IPR011611">
    <property type="entry name" value="PfkB_dom"/>
</dbReference>
<dbReference type="PANTHER" id="PTHR46969">
    <property type="entry name" value="BIFUNCTIONAL PROTEIN HLDE"/>
    <property type="match status" value="1"/>
</dbReference>
<dbReference type="RefSeq" id="WP_092157285.1">
    <property type="nucleotide sequence ID" value="NZ_FNGA01000001.1"/>
</dbReference>
<dbReference type="InterPro" id="IPR014729">
    <property type="entry name" value="Rossmann-like_a/b/a_fold"/>
</dbReference>
<dbReference type="Pfam" id="PF00294">
    <property type="entry name" value="PfkB"/>
    <property type="match status" value="1"/>
</dbReference>
<evidence type="ECO:0000259" key="3">
    <source>
        <dbReference type="Pfam" id="PF00294"/>
    </source>
</evidence>
<dbReference type="OrthoDB" id="9795543at2"/>
<feature type="domain" description="Carbohydrate kinase PfkB" evidence="3">
    <location>
        <begin position="197"/>
        <end position="494"/>
    </location>
</feature>
<evidence type="ECO:0000256" key="1">
    <source>
        <dbReference type="ARBA" id="ARBA00023268"/>
    </source>
</evidence>
<protein>
    <submittedName>
        <fullName evidence="5">RfaE bifunctional protein, domain I/rfaE bifunctional protein, domain II</fullName>
    </submittedName>
</protein>
<dbReference type="EMBL" id="FNGA01000001">
    <property type="protein sequence ID" value="SDK34815.1"/>
    <property type="molecule type" value="Genomic_DNA"/>
</dbReference>
<evidence type="ECO:0000313" key="5">
    <source>
        <dbReference type="EMBL" id="SDK34815.1"/>
    </source>
</evidence>
<evidence type="ECO:0000256" key="2">
    <source>
        <dbReference type="ARBA" id="ARBA00023277"/>
    </source>
</evidence>
<dbReference type="STRING" id="246191.SAMN05660337_0165"/>
<dbReference type="GO" id="GO:0033786">
    <property type="term" value="F:heptose-1-phosphate adenylyltransferase activity"/>
    <property type="evidence" value="ECO:0007669"/>
    <property type="project" value="TreeGrafter"/>
</dbReference>
<gene>
    <name evidence="5" type="ORF">SAMN05660337_0165</name>
</gene>
<dbReference type="PANTHER" id="PTHR46969:SF1">
    <property type="entry name" value="BIFUNCTIONAL PROTEIN HLDE"/>
    <property type="match status" value="1"/>
</dbReference>
<evidence type="ECO:0000259" key="4">
    <source>
        <dbReference type="Pfam" id="PF01467"/>
    </source>
</evidence>
<reference evidence="6" key="1">
    <citation type="submission" date="2016-10" db="EMBL/GenBank/DDBJ databases">
        <authorList>
            <person name="Varghese N."/>
            <person name="Submissions S."/>
        </authorList>
    </citation>
    <scope>NUCLEOTIDE SEQUENCE [LARGE SCALE GENOMIC DNA]</scope>
    <source>
        <strain evidence="6">DSM 16995</strain>
    </source>
</reference>